<sequence>MTFCSVTKQTGIVDKPHASPSYAENKVRLYLGREDLLRLLSRRLIALPDTNFKRGENLKTSPLLPLIPRPRCHRTRFLTPNSPS</sequence>
<keyword evidence="2" id="KW-1185">Reference proteome</keyword>
<dbReference type="AlphaFoldDB" id="A0A5B7IA31"/>
<dbReference type="EMBL" id="VSRR010046227">
    <property type="protein sequence ID" value="MPC77594.1"/>
    <property type="molecule type" value="Genomic_DNA"/>
</dbReference>
<name>A0A5B7IA31_PORTR</name>
<comment type="caution">
    <text evidence="1">The sequence shown here is derived from an EMBL/GenBank/DDBJ whole genome shotgun (WGS) entry which is preliminary data.</text>
</comment>
<organism evidence="1 2">
    <name type="scientific">Portunus trituberculatus</name>
    <name type="common">Swimming crab</name>
    <name type="synonym">Neptunus trituberculatus</name>
    <dbReference type="NCBI Taxonomy" id="210409"/>
    <lineage>
        <taxon>Eukaryota</taxon>
        <taxon>Metazoa</taxon>
        <taxon>Ecdysozoa</taxon>
        <taxon>Arthropoda</taxon>
        <taxon>Crustacea</taxon>
        <taxon>Multicrustacea</taxon>
        <taxon>Malacostraca</taxon>
        <taxon>Eumalacostraca</taxon>
        <taxon>Eucarida</taxon>
        <taxon>Decapoda</taxon>
        <taxon>Pleocyemata</taxon>
        <taxon>Brachyura</taxon>
        <taxon>Eubrachyura</taxon>
        <taxon>Portunoidea</taxon>
        <taxon>Portunidae</taxon>
        <taxon>Portuninae</taxon>
        <taxon>Portunus</taxon>
    </lineage>
</organism>
<protein>
    <submittedName>
        <fullName evidence="1">Uncharacterized protein</fullName>
    </submittedName>
</protein>
<evidence type="ECO:0000313" key="1">
    <source>
        <dbReference type="EMBL" id="MPC77594.1"/>
    </source>
</evidence>
<gene>
    <name evidence="1" type="ORF">E2C01_072051</name>
</gene>
<reference evidence="1 2" key="1">
    <citation type="submission" date="2019-05" db="EMBL/GenBank/DDBJ databases">
        <title>Another draft genome of Portunus trituberculatus and its Hox gene families provides insights of decapod evolution.</title>
        <authorList>
            <person name="Jeong J.-H."/>
            <person name="Song I."/>
            <person name="Kim S."/>
            <person name="Choi T."/>
            <person name="Kim D."/>
            <person name="Ryu S."/>
            <person name="Kim W."/>
        </authorList>
    </citation>
    <scope>NUCLEOTIDE SEQUENCE [LARGE SCALE GENOMIC DNA]</scope>
    <source>
        <tissue evidence="1">Muscle</tissue>
    </source>
</reference>
<evidence type="ECO:0000313" key="2">
    <source>
        <dbReference type="Proteomes" id="UP000324222"/>
    </source>
</evidence>
<dbReference type="Proteomes" id="UP000324222">
    <property type="component" value="Unassembled WGS sequence"/>
</dbReference>
<proteinExistence type="predicted"/>
<accession>A0A5B7IA31</accession>